<sequence>MSMVPPAWPEDNLNPGQTGPKPQPRGHKAGAPRASSTFTGPKPRLAGEGQLPDTGDGQLSRSHADGQPRLRLVGAGAIVKPDLTPTEGTAIAGTNDPRWVLAVRVSEQLQGSVLPPEKRDRLVKIGKMFGLTAFDANLIIAIVQDQARRGYAPAYCPTAGEPQLRMVPPPQKVKWMTPQRTLLIAGIIAGFIALELVVLSWVF</sequence>
<dbReference type="Proteomes" id="UP000541810">
    <property type="component" value="Unassembled WGS sequence"/>
</dbReference>
<feature type="transmembrane region" description="Helical" evidence="2">
    <location>
        <begin position="182"/>
        <end position="202"/>
    </location>
</feature>
<name>A0A7X0H9T5_9BACT</name>
<dbReference type="AlphaFoldDB" id="A0A7X0H9T5"/>
<feature type="region of interest" description="Disordered" evidence="1">
    <location>
        <begin position="1"/>
        <end position="67"/>
    </location>
</feature>
<comment type="caution">
    <text evidence="3">The sequence shown here is derived from an EMBL/GenBank/DDBJ whole genome shotgun (WGS) entry which is preliminary data.</text>
</comment>
<keyword evidence="2" id="KW-0472">Membrane</keyword>
<gene>
    <name evidence="3" type="ORF">HNQ40_002271</name>
</gene>
<dbReference type="RefSeq" id="WP_184677980.1">
    <property type="nucleotide sequence ID" value="NZ_JACHGY010000001.1"/>
</dbReference>
<accession>A0A7X0H9T5</accession>
<keyword evidence="2" id="KW-1133">Transmembrane helix</keyword>
<proteinExistence type="predicted"/>
<dbReference type="EMBL" id="JACHGY010000001">
    <property type="protein sequence ID" value="MBB6430465.1"/>
    <property type="molecule type" value="Genomic_DNA"/>
</dbReference>
<evidence type="ECO:0000313" key="3">
    <source>
        <dbReference type="EMBL" id="MBB6430465.1"/>
    </source>
</evidence>
<protein>
    <submittedName>
        <fullName evidence="3">Uncharacterized protein</fullName>
    </submittedName>
</protein>
<keyword evidence="2" id="KW-0812">Transmembrane</keyword>
<evidence type="ECO:0000256" key="1">
    <source>
        <dbReference type="SAM" id="MobiDB-lite"/>
    </source>
</evidence>
<organism evidence="3 4">
    <name type="scientific">Algisphaera agarilytica</name>
    <dbReference type="NCBI Taxonomy" id="1385975"/>
    <lineage>
        <taxon>Bacteria</taxon>
        <taxon>Pseudomonadati</taxon>
        <taxon>Planctomycetota</taxon>
        <taxon>Phycisphaerae</taxon>
        <taxon>Phycisphaerales</taxon>
        <taxon>Phycisphaeraceae</taxon>
        <taxon>Algisphaera</taxon>
    </lineage>
</organism>
<evidence type="ECO:0000313" key="4">
    <source>
        <dbReference type="Proteomes" id="UP000541810"/>
    </source>
</evidence>
<reference evidence="3 4" key="1">
    <citation type="submission" date="2020-08" db="EMBL/GenBank/DDBJ databases">
        <title>Genomic Encyclopedia of Type Strains, Phase IV (KMG-IV): sequencing the most valuable type-strain genomes for metagenomic binning, comparative biology and taxonomic classification.</title>
        <authorList>
            <person name="Goeker M."/>
        </authorList>
    </citation>
    <scope>NUCLEOTIDE SEQUENCE [LARGE SCALE GENOMIC DNA]</scope>
    <source>
        <strain evidence="3 4">DSM 103725</strain>
    </source>
</reference>
<keyword evidence="4" id="KW-1185">Reference proteome</keyword>
<evidence type="ECO:0000256" key="2">
    <source>
        <dbReference type="SAM" id="Phobius"/>
    </source>
</evidence>